<protein>
    <submittedName>
        <fullName evidence="2">Uncharacterized protein</fullName>
    </submittedName>
</protein>
<proteinExistence type="predicted"/>
<name>A0ABT6APL0_9BURK</name>
<gene>
    <name evidence="2" type="ORF">P3W85_16585</name>
</gene>
<evidence type="ECO:0000313" key="3">
    <source>
        <dbReference type="Proteomes" id="UP001216674"/>
    </source>
</evidence>
<evidence type="ECO:0000256" key="1">
    <source>
        <dbReference type="SAM" id="Phobius"/>
    </source>
</evidence>
<keyword evidence="3" id="KW-1185">Reference proteome</keyword>
<keyword evidence="1" id="KW-0472">Membrane</keyword>
<evidence type="ECO:0000313" key="2">
    <source>
        <dbReference type="EMBL" id="MDF3834561.1"/>
    </source>
</evidence>
<feature type="transmembrane region" description="Helical" evidence="1">
    <location>
        <begin position="12"/>
        <end position="33"/>
    </location>
</feature>
<keyword evidence="1" id="KW-1133">Transmembrane helix</keyword>
<dbReference type="RefSeq" id="WP_276265581.1">
    <property type="nucleotide sequence ID" value="NZ_JARJLM010000281.1"/>
</dbReference>
<comment type="caution">
    <text evidence="2">The sequence shown here is derived from an EMBL/GenBank/DDBJ whole genome shotgun (WGS) entry which is preliminary data.</text>
</comment>
<keyword evidence="1" id="KW-0812">Transmembrane</keyword>
<dbReference type="Proteomes" id="UP001216674">
    <property type="component" value="Unassembled WGS sequence"/>
</dbReference>
<organism evidence="2 3">
    <name type="scientific">Cupriavidus basilensis</name>
    <dbReference type="NCBI Taxonomy" id="68895"/>
    <lineage>
        <taxon>Bacteria</taxon>
        <taxon>Pseudomonadati</taxon>
        <taxon>Pseudomonadota</taxon>
        <taxon>Betaproteobacteria</taxon>
        <taxon>Burkholderiales</taxon>
        <taxon>Burkholderiaceae</taxon>
        <taxon>Cupriavidus</taxon>
    </lineage>
</organism>
<reference evidence="2 3" key="1">
    <citation type="submission" date="2023-03" db="EMBL/GenBank/DDBJ databases">
        <title>Draft assemblies of triclosan tolerant bacteria isolated from returned activated sludge.</title>
        <authorList>
            <person name="Van Hamelsveld S."/>
        </authorList>
    </citation>
    <scope>NUCLEOTIDE SEQUENCE [LARGE SCALE GENOMIC DNA]</scope>
    <source>
        <strain evidence="2 3">GW210010_S58</strain>
    </source>
</reference>
<accession>A0ABT6APL0</accession>
<dbReference type="EMBL" id="JARJLM010000281">
    <property type="protein sequence ID" value="MDF3834561.1"/>
    <property type="molecule type" value="Genomic_DNA"/>
</dbReference>
<sequence length="95" mass="10017">MHRRGIPTFSLPGAIGVVTNPVVAFVPLGLLLAESMKLPKEIGTGLVYLGTYAGVNTGIPNPVTTGSSQRMAAQCIACDFNNFSHPARVDQFAMI</sequence>